<proteinExistence type="predicted"/>
<protein>
    <submittedName>
        <fullName evidence="2">Uncharacterized protein</fullName>
    </submittedName>
</protein>
<evidence type="ECO:0000313" key="2">
    <source>
        <dbReference type="EMBL" id="OGZ33399.1"/>
    </source>
</evidence>
<reference evidence="2 3" key="1">
    <citation type="journal article" date="2016" name="Nat. Commun.">
        <title>Thousands of microbial genomes shed light on interconnected biogeochemical processes in an aquifer system.</title>
        <authorList>
            <person name="Anantharaman K."/>
            <person name="Brown C.T."/>
            <person name="Hug L.A."/>
            <person name="Sharon I."/>
            <person name="Castelle C.J."/>
            <person name="Probst A.J."/>
            <person name="Thomas B.C."/>
            <person name="Singh A."/>
            <person name="Wilkins M.J."/>
            <person name="Karaoz U."/>
            <person name="Brodie E.L."/>
            <person name="Williams K.H."/>
            <person name="Hubbard S.S."/>
            <person name="Banfield J.F."/>
        </authorList>
    </citation>
    <scope>NUCLEOTIDE SEQUENCE [LARGE SCALE GENOMIC DNA]</scope>
</reference>
<keyword evidence="1" id="KW-0472">Membrane</keyword>
<evidence type="ECO:0000256" key="1">
    <source>
        <dbReference type="SAM" id="Phobius"/>
    </source>
</evidence>
<keyword evidence="1" id="KW-1133">Transmembrane helix</keyword>
<dbReference type="STRING" id="1801992.A2Y98_03705"/>
<keyword evidence="1" id="KW-0812">Transmembrane</keyword>
<evidence type="ECO:0000313" key="3">
    <source>
        <dbReference type="Proteomes" id="UP000179099"/>
    </source>
</evidence>
<accession>A0A1G2F5T8</accession>
<dbReference type="Proteomes" id="UP000179099">
    <property type="component" value="Unassembled WGS sequence"/>
</dbReference>
<organism evidence="2 3">
    <name type="scientific">Candidatus Portnoybacteria bacterium RBG_19FT_COMBO_36_7</name>
    <dbReference type="NCBI Taxonomy" id="1801992"/>
    <lineage>
        <taxon>Bacteria</taxon>
        <taxon>Candidatus Portnoyibacteriota</taxon>
    </lineage>
</organism>
<name>A0A1G2F5T8_9BACT</name>
<dbReference type="AlphaFoldDB" id="A0A1G2F5T8"/>
<comment type="caution">
    <text evidence="2">The sequence shown here is derived from an EMBL/GenBank/DDBJ whole genome shotgun (WGS) entry which is preliminary data.</text>
</comment>
<sequence>MSDLMAGLVFLVGAAAVWFMPALSFISVRRSSVLYGVLMIQAAATLIFLVIGITLVCLFSGTKI</sequence>
<feature type="transmembrane region" description="Helical" evidence="1">
    <location>
        <begin position="34"/>
        <end position="59"/>
    </location>
</feature>
<gene>
    <name evidence="2" type="ORF">A2Y98_03705</name>
</gene>
<dbReference type="EMBL" id="MHMW01000030">
    <property type="protein sequence ID" value="OGZ33399.1"/>
    <property type="molecule type" value="Genomic_DNA"/>
</dbReference>